<dbReference type="SUPFAM" id="SSF52743">
    <property type="entry name" value="Subtilisin-like"/>
    <property type="match status" value="1"/>
</dbReference>
<dbReference type="Gene3D" id="2.60.40.10">
    <property type="entry name" value="Immunoglobulins"/>
    <property type="match status" value="2"/>
</dbReference>
<dbReference type="PANTHER" id="PTHR14218">
    <property type="entry name" value="PROTEASE S8 TRIPEPTIDYL PEPTIDASE I CLN2"/>
    <property type="match status" value="1"/>
</dbReference>
<dbReference type="InterPro" id="IPR036852">
    <property type="entry name" value="Peptidase_S8/S53_dom_sf"/>
</dbReference>
<dbReference type="InterPro" id="IPR030400">
    <property type="entry name" value="Sedolisin_dom"/>
</dbReference>
<keyword evidence="13" id="KW-1185">Reference proteome</keyword>
<dbReference type="InterPro" id="IPR013783">
    <property type="entry name" value="Ig-like_fold"/>
</dbReference>
<evidence type="ECO:0000256" key="4">
    <source>
        <dbReference type="ARBA" id="ARBA00022825"/>
    </source>
</evidence>
<dbReference type="PANTHER" id="PTHR14218:SF15">
    <property type="entry name" value="TRIPEPTIDYL-PEPTIDASE 1"/>
    <property type="match status" value="1"/>
</dbReference>
<dbReference type="SMART" id="SM00944">
    <property type="entry name" value="Pro-kuma_activ"/>
    <property type="match status" value="1"/>
</dbReference>
<comment type="caution">
    <text evidence="8">Lacks conserved residue(s) required for the propagation of feature annotation.</text>
</comment>
<feature type="domain" description="Peptidase S53" evidence="11">
    <location>
        <begin position="217"/>
        <end position="553"/>
    </location>
</feature>
<dbReference type="Pfam" id="PF18911">
    <property type="entry name" value="PKD_4"/>
    <property type="match status" value="2"/>
</dbReference>
<feature type="binding site" evidence="7">
    <location>
        <position position="517"/>
    </location>
    <ligand>
        <name>Ca(2+)</name>
        <dbReference type="ChEBI" id="CHEBI:29108"/>
    </ligand>
</feature>
<dbReference type="Proteomes" id="UP001501523">
    <property type="component" value="Unassembled WGS sequence"/>
</dbReference>
<evidence type="ECO:0000256" key="5">
    <source>
        <dbReference type="ARBA" id="ARBA00022837"/>
    </source>
</evidence>
<keyword evidence="3 7" id="KW-0378">Hydrolase</keyword>
<dbReference type="CDD" id="cd11377">
    <property type="entry name" value="Pro-peptidase_S53"/>
    <property type="match status" value="1"/>
</dbReference>
<gene>
    <name evidence="12" type="ORF">GCM10009105_13460</name>
</gene>
<dbReference type="Pfam" id="PF09286">
    <property type="entry name" value="Pro-kuma_activ"/>
    <property type="match status" value="1"/>
</dbReference>
<dbReference type="CDD" id="cd04056">
    <property type="entry name" value="Peptidases_S53"/>
    <property type="match status" value="1"/>
</dbReference>
<dbReference type="InterPro" id="IPR000601">
    <property type="entry name" value="PKD_dom"/>
</dbReference>
<keyword evidence="6" id="KW-0865">Zymogen</keyword>
<comment type="cofactor">
    <cofactor evidence="7">
        <name>Ca(2+)</name>
        <dbReference type="ChEBI" id="CHEBI:29108"/>
    </cofactor>
    <text evidence="7">Binds 1 Ca(2+) ion per subunit.</text>
</comment>
<dbReference type="CDD" id="cd00146">
    <property type="entry name" value="PKD"/>
    <property type="match status" value="2"/>
</dbReference>
<keyword evidence="4 7" id="KW-0720">Serine protease</keyword>
<dbReference type="SMART" id="SM00089">
    <property type="entry name" value="PKD"/>
    <property type="match status" value="2"/>
</dbReference>
<evidence type="ECO:0000256" key="8">
    <source>
        <dbReference type="PROSITE-ProRule" id="PRU01240"/>
    </source>
</evidence>
<comment type="caution">
    <text evidence="12">The sequence shown here is derived from an EMBL/GenBank/DDBJ whole genome shotgun (WGS) entry which is preliminary data.</text>
</comment>
<dbReference type="PROSITE" id="PS51695">
    <property type="entry name" value="SEDOLISIN"/>
    <property type="match status" value="1"/>
</dbReference>
<feature type="binding site" evidence="7">
    <location>
        <position position="531"/>
    </location>
    <ligand>
        <name>Ca(2+)</name>
        <dbReference type="ChEBI" id="CHEBI:29108"/>
    </ligand>
</feature>
<dbReference type="PROSITE" id="PS50093">
    <property type="entry name" value="PKD"/>
    <property type="match status" value="2"/>
</dbReference>
<evidence type="ECO:0000313" key="13">
    <source>
        <dbReference type="Proteomes" id="UP001501523"/>
    </source>
</evidence>
<evidence type="ECO:0000256" key="3">
    <source>
        <dbReference type="ARBA" id="ARBA00022801"/>
    </source>
</evidence>
<keyword evidence="1 7" id="KW-0645">Protease</keyword>
<evidence type="ECO:0008006" key="14">
    <source>
        <dbReference type="Google" id="ProtNLM"/>
    </source>
</evidence>
<feature type="active site" description="Charge relay system" evidence="7">
    <location>
        <position position="479"/>
    </location>
</feature>
<feature type="binding site" evidence="7">
    <location>
        <position position="518"/>
    </location>
    <ligand>
        <name>Ca(2+)</name>
        <dbReference type="ChEBI" id="CHEBI:29108"/>
    </ligand>
</feature>
<feature type="chain" id="PRO_5046530311" description="PKD domain-containing protein" evidence="9">
    <location>
        <begin position="30"/>
        <end position="881"/>
    </location>
</feature>
<evidence type="ECO:0000256" key="1">
    <source>
        <dbReference type="ARBA" id="ARBA00022670"/>
    </source>
</evidence>
<feature type="domain" description="PKD" evidence="10">
    <location>
        <begin position="652"/>
        <end position="724"/>
    </location>
</feature>
<dbReference type="InterPro" id="IPR050819">
    <property type="entry name" value="Tripeptidyl-peptidase_I"/>
</dbReference>
<evidence type="ECO:0000256" key="6">
    <source>
        <dbReference type="ARBA" id="ARBA00023145"/>
    </source>
</evidence>
<dbReference type="PROSITE" id="PS51257">
    <property type="entry name" value="PROKAR_LIPOPROTEIN"/>
    <property type="match status" value="1"/>
</dbReference>
<keyword evidence="5 7" id="KW-0106">Calcium</keyword>
<proteinExistence type="inferred from homology"/>
<feature type="binding site" evidence="7">
    <location>
        <position position="533"/>
    </location>
    <ligand>
        <name>Ca(2+)</name>
        <dbReference type="ChEBI" id="CHEBI:29108"/>
    </ligand>
</feature>
<dbReference type="Gene3D" id="3.40.50.200">
    <property type="entry name" value="Peptidase S8/S53 domain"/>
    <property type="match status" value="1"/>
</dbReference>
<keyword evidence="9" id="KW-0732">Signal</keyword>
<feature type="signal peptide" evidence="9">
    <location>
        <begin position="1"/>
        <end position="29"/>
    </location>
</feature>
<dbReference type="SUPFAM" id="SSF54897">
    <property type="entry name" value="Protease propeptides/inhibitors"/>
    <property type="match status" value="1"/>
</dbReference>
<sequence length="881" mass="89040">MLRSTNISRRAALTAAIAISCWAIGPAQAIVPPSGVQIGADSPVAIGSATNLGQGDVVNGLLPFTQPIHIQVALKLRNNTQLMSFLRAAAQPSVMGVHAVMSPDEFVANHSPTVDQANAVVAFLTQAGFKNVVVAPNRLLVSADGTADVAQAAFQTSFARVRTKDGRDAFANTADVHIPTVLQSSVLAVIGLQTVHQAHTMNQVVPQSGAGIFAVTGHNPTEFSSIYSGTGVATAAGVTVGIITQGAIGQTITDLNTFTSNNGLPTVTTQTVNTNGTSTDASGVGEWNLDSQDIVGMGGGQVGKIIFYNIPTLSNADLTADINTVVTANAAKIINVSLGECETSAQGDGSAAAQDQSFQQAVAQGQTFSISTGDSGADECANGGITPSWPAASQYVVAVAGTKLDASTTTWNSEVVWNDLPSNGATGGSPSTFEPKPSWQNALVSGTTRGVADVAFDASPFSGAKVIVNGASQQIGGTSLSAPIFAGMWARVIAVKGTSVGFAAPLLYQLPASDFHDIVSGNNGGFSAGPGYDFASGRGSVILSSAINHIGGVVGGTPTANFSFTTSGLTATFTDSSTDSGGTISSHAWTFGDGGTSTATSPSHTYAAAGTYSVTETVKDSVSGATNAKTQSVTVASAGGTPTANFAFTTNGLTATFTDSSTDSGGTIGTHAWTFGDGGTSTATNPSHTYAAAGTYSVTETVTDSVNSTTSSKTASVTVSGGGGSTQLLVNPGFESSISPWTATSGVDCSTGCSGESAHAGAGFVWLNGYGSTHTDTVSQKVAITAGKSKATLQYYLHIDTAETTTTTAYDKLTVGVYNSSGTLLKTLATYSNLNAASGYTVHSNDVSAYIGQTVTIKFTGTEDASLQTSFVLDDVTLTVQ</sequence>
<evidence type="ECO:0000256" key="9">
    <source>
        <dbReference type="SAM" id="SignalP"/>
    </source>
</evidence>
<dbReference type="PROSITE" id="PS51892">
    <property type="entry name" value="SUBTILASE"/>
    <property type="match status" value="1"/>
</dbReference>
<protein>
    <recommendedName>
        <fullName evidence="14">PKD domain-containing protein</fullName>
    </recommendedName>
</protein>
<accession>A0ABN1IFD2</accession>
<dbReference type="InterPro" id="IPR015366">
    <property type="entry name" value="S53_propep"/>
</dbReference>
<evidence type="ECO:0000256" key="2">
    <source>
        <dbReference type="ARBA" id="ARBA00022723"/>
    </source>
</evidence>
<evidence type="ECO:0000259" key="11">
    <source>
        <dbReference type="PROSITE" id="PS51695"/>
    </source>
</evidence>
<evidence type="ECO:0000256" key="7">
    <source>
        <dbReference type="PROSITE-ProRule" id="PRU01032"/>
    </source>
</evidence>
<name>A0ABN1IFD2_9GAMM</name>
<dbReference type="SUPFAM" id="SSF49299">
    <property type="entry name" value="PKD domain"/>
    <property type="match status" value="2"/>
</dbReference>
<evidence type="ECO:0000313" key="12">
    <source>
        <dbReference type="EMBL" id="GAA0711510.1"/>
    </source>
</evidence>
<feature type="active site" description="Charge relay system" evidence="7">
    <location>
        <position position="286"/>
    </location>
</feature>
<keyword evidence="2 7" id="KW-0479">Metal-binding</keyword>
<dbReference type="InterPro" id="IPR035986">
    <property type="entry name" value="PKD_dom_sf"/>
</dbReference>
<dbReference type="RefSeq" id="WP_343788489.1">
    <property type="nucleotide sequence ID" value="NZ_BAAAEU010000006.1"/>
</dbReference>
<organism evidence="12 13">
    <name type="scientific">Dokdonella soli</name>
    <dbReference type="NCBI Taxonomy" id="529810"/>
    <lineage>
        <taxon>Bacteria</taxon>
        <taxon>Pseudomonadati</taxon>
        <taxon>Pseudomonadota</taxon>
        <taxon>Gammaproteobacteria</taxon>
        <taxon>Lysobacterales</taxon>
        <taxon>Rhodanobacteraceae</taxon>
        <taxon>Dokdonella</taxon>
    </lineage>
</organism>
<comment type="similarity">
    <text evidence="8">Belongs to the peptidase S8 family.</text>
</comment>
<dbReference type="EMBL" id="BAAAEU010000006">
    <property type="protein sequence ID" value="GAA0711510.1"/>
    <property type="molecule type" value="Genomic_DNA"/>
</dbReference>
<feature type="active site" description="Charge relay system" evidence="7">
    <location>
        <position position="290"/>
    </location>
</feature>
<feature type="domain" description="PKD" evidence="10">
    <location>
        <begin position="566"/>
        <end position="640"/>
    </location>
</feature>
<reference evidence="12 13" key="1">
    <citation type="journal article" date="2019" name="Int. J. Syst. Evol. Microbiol.">
        <title>The Global Catalogue of Microorganisms (GCM) 10K type strain sequencing project: providing services to taxonomists for standard genome sequencing and annotation.</title>
        <authorList>
            <consortium name="The Broad Institute Genomics Platform"/>
            <consortium name="The Broad Institute Genome Sequencing Center for Infectious Disease"/>
            <person name="Wu L."/>
            <person name="Ma J."/>
        </authorList>
    </citation>
    <scope>NUCLEOTIDE SEQUENCE [LARGE SCALE GENOMIC DNA]</scope>
    <source>
        <strain evidence="12 13">JCM 15421</strain>
    </source>
</reference>
<dbReference type="InterPro" id="IPR022409">
    <property type="entry name" value="PKD/Chitinase_dom"/>
</dbReference>
<evidence type="ECO:0000259" key="10">
    <source>
        <dbReference type="PROSITE" id="PS50093"/>
    </source>
</evidence>